<dbReference type="AlphaFoldDB" id="A0AAV4R4Y5"/>
<protein>
    <submittedName>
        <fullName evidence="1">Uncharacterized protein</fullName>
    </submittedName>
</protein>
<evidence type="ECO:0000313" key="2">
    <source>
        <dbReference type="Proteomes" id="UP001054945"/>
    </source>
</evidence>
<dbReference type="Proteomes" id="UP001054945">
    <property type="component" value="Unassembled WGS sequence"/>
</dbReference>
<dbReference type="EMBL" id="BPLR01007391">
    <property type="protein sequence ID" value="GIY16555.1"/>
    <property type="molecule type" value="Genomic_DNA"/>
</dbReference>
<accession>A0AAV4R4Y5</accession>
<sequence>MASLKKSLMTSLARYPPPNPIHIMRSVKAQLSFTRHARSDFAESGVRTGPPVCPLPSSVTSTMTITAVPPLTATSSQPECADSRALSTMHLIAQGTIRQRY</sequence>
<comment type="caution">
    <text evidence="1">The sequence shown here is derived from an EMBL/GenBank/DDBJ whole genome shotgun (WGS) entry which is preliminary data.</text>
</comment>
<reference evidence="1 2" key="1">
    <citation type="submission" date="2021-06" db="EMBL/GenBank/DDBJ databases">
        <title>Caerostris extrusa draft genome.</title>
        <authorList>
            <person name="Kono N."/>
            <person name="Arakawa K."/>
        </authorList>
    </citation>
    <scope>NUCLEOTIDE SEQUENCE [LARGE SCALE GENOMIC DNA]</scope>
</reference>
<proteinExistence type="predicted"/>
<gene>
    <name evidence="1" type="ORF">CEXT_173971</name>
</gene>
<evidence type="ECO:0000313" key="1">
    <source>
        <dbReference type="EMBL" id="GIY16555.1"/>
    </source>
</evidence>
<organism evidence="1 2">
    <name type="scientific">Caerostris extrusa</name>
    <name type="common">Bark spider</name>
    <name type="synonym">Caerostris bankana</name>
    <dbReference type="NCBI Taxonomy" id="172846"/>
    <lineage>
        <taxon>Eukaryota</taxon>
        <taxon>Metazoa</taxon>
        <taxon>Ecdysozoa</taxon>
        <taxon>Arthropoda</taxon>
        <taxon>Chelicerata</taxon>
        <taxon>Arachnida</taxon>
        <taxon>Araneae</taxon>
        <taxon>Araneomorphae</taxon>
        <taxon>Entelegynae</taxon>
        <taxon>Araneoidea</taxon>
        <taxon>Araneidae</taxon>
        <taxon>Caerostris</taxon>
    </lineage>
</organism>
<name>A0AAV4R4Y5_CAEEX</name>
<keyword evidence="2" id="KW-1185">Reference proteome</keyword>